<evidence type="ECO:0000313" key="2">
    <source>
        <dbReference type="EMBL" id="KAK4196605.1"/>
    </source>
</evidence>
<keyword evidence="3" id="KW-1185">Reference proteome</keyword>
<organism evidence="2 3">
    <name type="scientific">Triangularia verruculosa</name>
    <dbReference type="NCBI Taxonomy" id="2587418"/>
    <lineage>
        <taxon>Eukaryota</taxon>
        <taxon>Fungi</taxon>
        <taxon>Dikarya</taxon>
        <taxon>Ascomycota</taxon>
        <taxon>Pezizomycotina</taxon>
        <taxon>Sordariomycetes</taxon>
        <taxon>Sordariomycetidae</taxon>
        <taxon>Sordariales</taxon>
        <taxon>Podosporaceae</taxon>
        <taxon>Triangularia</taxon>
    </lineage>
</organism>
<dbReference type="Proteomes" id="UP001303160">
    <property type="component" value="Unassembled WGS sequence"/>
</dbReference>
<accession>A0AAN6X9S9</accession>
<sequence length="691" mass="77759">MAAPPTKLCVFCRRLEPISQPCASLPTSRAVEFNAPIGAHEGELIARLQQQPSTLCQRCAVFDIVRVFEDSNPVDRTERSNLTKEQMFDYLRSSAKHEMQFGELASLILSPSCPLCRLIFRIFPREGLGSTDVMLRLMPFRSYYQQRGWNTFSPQLKSNPAVFLGVSQVSDVIINEREPPSFVRYREGHRTGESIALAGAKRSGNARCLEPFVDISVFSKALEDCISHHGPDCQATASSELSLTRMIDVVDRKVVPCPEQCDYFALSYVWGGVMPAPNALETKTLPNTIEDAITVTRKFGRRYLWVDALCIDQDPNPTPLQRAEKEQQLKMMDQIYSSATLTLVAVAGDNSNAGFPGVAVSRPHQVLESIDDHTFFVVPPTAMTEVQASTWSTRAWTLQESLLCRRYLYFTATQVEFTCFEHRVPETLEATGEVPSWERPSSSSPLFGQWNDGMPDDTLKFNFWTLIANYTERRMTHDVDSLNAILGIISLVERMQPAAACVWGLPLALSPQTLGWMHIFEVGEPRRREAFPSWSWAGWEGEVTISDKLLLAEGWNDIGYKDVSRDMAIRYVGVNGIRIEIEGWQVSLEIRTEPFSEALLPGTQDMMGYVRERNFPHPITIPTGIYECLVVERFAFRKSKDGPVYNMAFLIVLEPGAGPGVYKRKTLITVTTLASVDFMCLKPVRKTVVME</sequence>
<evidence type="ECO:0000259" key="1">
    <source>
        <dbReference type="Pfam" id="PF06985"/>
    </source>
</evidence>
<dbReference type="AlphaFoldDB" id="A0AAN6X9S9"/>
<dbReference type="EMBL" id="MU863981">
    <property type="protein sequence ID" value="KAK4196605.1"/>
    <property type="molecule type" value="Genomic_DNA"/>
</dbReference>
<dbReference type="PANTHER" id="PTHR33112">
    <property type="entry name" value="DOMAIN PROTEIN, PUTATIVE-RELATED"/>
    <property type="match status" value="1"/>
</dbReference>
<comment type="caution">
    <text evidence="2">The sequence shown here is derived from an EMBL/GenBank/DDBJ whole genome shotgun (WGS) entry which is preliminary data.</text>
</comment>
<evidence type="ECO:0000313" key="3">
    <source>
        <dbReference type="Proteomes" id="UP001303160"/>
    </source>
</evidence>
<feature type="domain" description="Heterokaryon incompatibility" evidence="1">
    <location>
        <begin position="263"/>
        <end position="400"/>
    </location>
</feature>
<dbReference type="PANTHER" id="PTHR33112:SF12">
    <property type="entry name" value="HETEROKARYON INCOMPATIBILITY DOMAIN-CONTAINING PROTEIN"/>
    <property type="match status" value="1"/>
</dbReference>
<gene>
    <name evidence="2" type="ORF">QBC40DRAFT_268367</name>
</gene>
<reference evidence="2" key="2">
    <citation type="submission" date="2023-05" db="EMBL/GenBank/DDBJ databases">
        <authorList>
            <consortium name="Lawrence Berkeley National Laboratory"/>
            <person name="Steindorff A."/>
            <person name="Hensen N."/>
            <person name="Bonometti L."/>
            <person name="Westerberg I."/>
            <person name="Brannstrom I.O."/>
            <person name="Guillou S."/>
            <person name="Cros-Aarteil S."/>
            <person name="Calhoun S."/>
            <person name="Haridas S."/>
            <person name="Kuo A."/>
            <person name="Mondo S."/>
            <person name="Pangilinan J."/>
            <person name="Riley R."/>
            <person name="Labutti K."/>
            <person name="Andreopoulos B."/>
            <person name="Lipzen A."/>
            <person name="Chen C."/>
            <person name="Yanf M."/>
            <person name="Daum C."/>
            <person name="Ng V."/>
            <person name="Clum A."/>
            <person name="Ohm R."/>
            <person name="Martin F."/>
            <person name="Silar P."/>
            <person name="Natvig D."/>
            <person name="Lalanne C."/>
            <person name="Gautier V."/>
            <person name="Ament-Velasquez S.L."/>
            <person name="Kruys A."/>
            <person name="Hutchinson M.I."/>
            <person name="Powell A.J."/>
            <person name="Barry K."/>
            <person name="Miller A.N."/>
            <person name="Grigoriev I.V."/>
            <person name="Debuchy R."/>
            <person name="Gladieux P."/>
            <person name="Thoren M.H."/>
            <person name="Johannesson H."/>
        </authorList>
    </citation>
    <scope>NUCLEOTIDE SEQUENCE</scope>
    <source>
        <strain evidence="2">CBS 315.58</strain>
    </source>
</reference>
<name>A0AAN6X9S9_9PEZI</name>
<reference evidence="2" key="1">
    <citation type="journal article" date="2023" name="Mol. Phylogenet. Evol.">
        <title>Genome-scale phylogeny and comparative genomics of the fungal order Sordariales.</title>
        <authorList>
            <person name="Hensen N."/>
            <person name="Bonometti L."/>
            <person name="Westerberg I."/>
            <person name="Brannstrom I.O."/>
            <person name="Guillou S."/>
            <person name="Cros-Aarteil S."/>
            <person name="Calhoun S."/>
            <person name="Haridas S."/>
            <person name="Kuo A."/>
            <person name="Mondo S."/>
            <person name="Pangilinan J."/>
            <person name="Riley R."/>
            <person name="LaButti K."/>
            <person name="Andreopoulos B."/>
            <person name="Lipzen A."/>
            <person name="Chen C."/>
            <person name="Yan M."/>
            <person name="Daum C."/>
            <person name="Ng V."/>
            <person name="Clum A."/>
            <person name="Steindorff A."/>
            <person name="Ohm R.A."/>
            <person name="Martin F."/>
            <person name="Silar P."/>
            <person name="Natvig D.O."/>
            <person name="Lalanne C."/>
            <person name="Gautier V."/>
            <person name="Ament-Velasquez S.L."/>
            <person name="Kruys A."/>
            <person name="Hutchinson M.I."/>
            <person name="Powell A.J."/>
            <person name="Barry K."/>
            <person name="Miller A.N."/>
            <person name="Grigoriev I.V."/>
            <person name="Debuchy R."/>
            <person name="Gladieux P."/>
            <person name="Hiltunen Thoren M."/>
            <person name="Johannesson H."/>
        </authorList>
    </citation>
    <scope>NUCLEOTIDE SEQUENCE</scope>
    <source>
        <strain evidence="2">CBS 315.58</strain>
    </source>
</reference>
<protein>
    <submittedName>
        <fullName evidence="2">Heterokaryon incompatibility protein-domain-containing protein</fullName>
    </submittedName>
</protein>
<proteinExistence type="predicted"/>
<dbReference type="InterPro" id="IPR010730">
    <property type="entry name" value="HET"/>
</dbReference>
<dbReference type="Pfam" id="PF06985">
    <property type="entry name" value="HET"/>
    <property type="match status" value="1"/>
</dbReference>